<reference evidence="1 2" key="1">
    <citation type="journal article" date="2021" name="Elife">
        <title>Chloroplast acquisition without the gene transfer in kleptoplastic sea slugs, Plakobranchus ocellatus.</title>
        <authorList>
            <person name="Maeda T."/>
            <person name="Takahashi S."/>
            <person name="Yoshida T."/>
            <person name="Shimamura S."/>
            <person name="Takaki Y."/>
            <person name="Nagai Y."/>
            <person name="Toyoda A."/>
            <person name="Suzuki Y."/>
            <person name="Arimoto A."/>
            <person name="Ishii H."/>
            <person name="Satoh N."/>
            <person name="Nishiyama T."/>
            <person name="Hasebe M."/>
            <person name="Maruyama T."/>
            <person name="Minagawa J."/>
            <person name="Obokata J."/>
            <person name="Shigenobu S."/>
        </authorList>
    </citation>
    <scope>NUCLEOTIDE SEQUENCE [LARGE SCALE GENOMIC DNA]</scope>
</reference>
<sequence>MPSSEIIRPSNSPYASPITVVMKKDKTFRLCIDFRKLNSITIFDTEPKHSRRTVSTTGKRKIFHELRSDKSLLADSYVRERQEIHRFSNQQGCYGIQLRAARIVYSRVLVPGSYESNIRSTTICIFIF</sequence>
<dbReference type="SUPFAM" id="SSF56672">
    <property type="entry name" value="DNA/RNA polymerases"/>
    <property type="match status" value="1"/>
</dbReference>
<dbReference type="InterPro" id="IPR043502">
    <property type="entry name" value="DNA/RNA_pol_sf"/>
</dbReference>
<gene>
    <name evidence="1" type="ORF">PoB_001997900</name>
</gene>
<dbReference type="InterPro" id="IPR032567">
    <property type="entry name" value="RTL1-rel"/>
</dbReference>
<dbReference type="Gene3D" id="3.10.10.10">
    <property type="entry name" value="HIV Type 1 Reverse Transcriptase, subunit A, domain 1"/>
    <property type="match status" value="1"/>
</dbReference>
<organism evidence="1 2">
    <name type="scientific">Plakobranchus ocellatus</name>
    <dbReference type="NCBI Taxonomy" id="259542"/>
    <lineage>
        <taxon>Eukaryota</taxon>
        <taxon>Metazoa</taxon>
        <taxon>Spiralia</taxon>
        <taxon>Lophotrochozoa</taxon>
        <taxon>Mollusca</taxon>
        <taxon>Gastropoda</taxon>
        <taxon>Heterobranchia</taxon>
        <taxon>Euthyneura</taxon>
        <taxon>Panpulmonata</taxon>
        <taxon>Sacoglossa</taxon>
        <taxon>Placobranchoidea</taxon>
        <taxon>Plakobranchidae</taxon>
        <taxon>Plakobranchus</taxon>
    </lineage>
</organism>
<name>A0AAV3ZHW9_9GAST</name>
<dbReference type="Proteomes" id="UP000735302">
    <property type="component" value="Unassembled WGS sequence"/>
</dbReference>
<proteinExistence type="predicted"/>
<dbReference type="PANTHER" id="PTHR15503">
    <property type="entry name" value="LDOC1 RELATED"/>
    <property type="match status" value="1"/>
</dbReference>
<comment type="caution">
    <text evidence="1">The sequence shown here is derived from an EMBL/GenBank/DDBJ whole genome shotgun (WGS) entry which is preliminary data.</text>
</comment>
<dbReference type="AlphaFoldDB" id="A0AAV3ZHW9"/>
<evidence type="ECO:0000313" key="1">
    <source>
        <dbReference type="EMBL" id="GFN93473.1"/>
    </source>
</evidence>
<dbReference type="PANTHER" id="PTHR15503:SF22">
    <property type="entry name" value="TRANSPOSON TY3-I GAG POLYPROTEIN"/>
    <property type="match status" value="1"/>
</dbReference>
<protein>
    <submittedName>
        <fullName evidence="1">Retrovirus-related pol polyprotein from transposon opus</fullName>
    </submittedName>
</protein>
<dbReference type="EMBL" id="BLXT01002349">
    <property type="protein sequence ID" value="GFN93473.1"/>
    <property type="molecule type" value="Genomic_DNA"/>
</dbReference>
<keyword evidence="2" id="KW-1185">Reference proteome</keyword>
<evidence type="ECO:0000313" key="2">
    <source>
        <dbReference type="Proteomes" id="UP000735302"/>
    </source>
</evidence>
<accession>A0AAV3ZHW9</accession>